<accession>A0A0C1L6N3</accession>
<evidence type="ECO:0000313" key="2">
    <source>
        <dbReference type="EMBL" id="KIC95802.1"/>
    </source>
</evidence>
<dbReference type="Pfam" id="PF12771">
    <property type="entry name" value="SusD-like_2"/>
    <property type="match status" value="1"/>
</dbReference>
<evidence type="ECO:0008006" key="4">
    <source>
        <dbReference type="Google" id="ProtNLM"/>
    </source>
</evidence>
<feature type="chain" id="PRO_5002148835" description="SusD/RagB family nutrient-binding outer membrane lipoprotein" evidence="1">
    <location>
        <begin position="26"/>
        <end position="520"/>
    </location>
</feature>
<dbReference type="InterPro" id="IPR041662">
    <property type="entry name" value="SusD-like_2"/>
</dbReference>
<dbReference type="Gene3D" id="1.25.40.390">
    <property type="match status" value="1"/>
</dbReference>
<dbReference type="Proteomes" id="UP000031408">
    <property type="component" value="Unassembled WGS sequence"/>
</dbReference>
<gene>
    <name evidence="2" type="ORF">OI18_03975</name>
</gene>
<comment type="caution">
    <text evidence="2">The sequence shown here is derived from an EMBL/GenBank/DDBJ whole genome shotgun (WGS) entry which is preliminary data.</text>
</comment>
<feature type="signal peptide" evidence="1">
    <location>
        <begin position="1"/>
        <end position="25"/>
    </location>
</feature>
<dbReference type="EMBL" id="JSVC01000004">
    <property type="protein sequence ID" value="KIC95802.1"/>
    <property type="molecule type" value="Genomic_DNA"/>
</dbReference>
<protein>
    <recommendedName>
        <fullName evidence="4">SusD/RagB family nutrient-binding outer membrane lipoprotein</fullName>
    </recommendedName>
</protein>
<reference evidence="2 3" key="1">
    <citation type="submission" date="2014-11" db="EMBL/GenBank/DDBJ databases">
        <title>Genome sequence of Flavihumibacter solisilvae 3-3.</title>
        <authorList>
            <person name="Zhou G."/>
            <person name="Li M."/>
            <person name="Wang G."/>
        </authorList>
    </citation>
    <scope>NUCLEOTIDE SEQUENCE [LARGE SCALE GENOMIC DNA]</scope>
    <source>
        <strain evidence="2 3">3-3</strain>
    </source>
</reference>
<evidence type="ECO:0000256" key="1">
    <source>
        <dbReference type="SAM" id="SignalP"/>
    </source>
</evidence>
<evidence type="ECO:0000313" key="3">
    <source>
        <dbReference type="Proteomes" id="UP000031408"/>
    </source>
</evidence>
<proteinExistence type="predicted"/>
<keyword evidence="1" id="KW-0732">Signal</keyword>
<sequence>MTKRNSKYIFIMPLLLMLGAGCSKFNEINTNPNRPTEVSSAMLATNMILSITRNDISSQKGFMQPYLLGKYVTWGEGQEDLQYNKFGRTSFSRITLLRNVDPMIGFAPDEKLKNSYTALGHFIRAWQFFHTTMQVGDVPYAEAVKGETENTIKPVYDAQKAVFMGILNELDQADQLFAVGGDFGGDPVYGGKVDKWRRLANSFQLHVLLQLHKKTGDAELKVAQRFNEIVSNRPLLTSNADNFALVYNATQNQNYPWSDVPAGSNPNVKSNYTMLTTTLLEPLKELQDRRLFYYAKPSPVQLAAGKSQSDWDAYVGAEPSNSFTNLQQLRVSKDYSDFNNRYINLVNAEPVSQFSYAQLQFILAEATVRGWIGGTPAQTYYANGIMDAMRFVVKYTPDIADYHHNMKMDDAYIDAYPSTPEVALAGSTEQQVSQIILQKYLAGFLQGSNYNAWYENRRTGYPDFVLNPSTNLNNPNTQFPLRWLYPSNELDYNTGNLDNALKAQYSGNDNVNEIMWILKD</sequence>
<name>A0A0C1L6N3_9BACT</name>
<keyword evidence="3" id="KW-1185">Reference proteome</keyword>
<dbReference type="InterPro" id="IPR011990">
    <property type="entry name" value="TPR-like_helical_dom_sf"/>
</dbReference>
<organism evidence="2 3">
    <name type="scientific">Flavihumibacter solisilvae</name>
    <dbReference type="NCBI Taxonomy" id="1349421"/>
    <lineage>
        <taxon>Bacteria</taxon>
        <taxon>Pseudomonadati</taxon>
        <taxon>Bacteroidota</taxon>
        <taxon>Chitinophagia</taxon>
        <taxon>Chitinophagales</taxon>
        <taxon>Chitinophagaceae</taxon>
        <taxon>Flavihumibacter</taxon>
    </lineage>
</organism>
<dbReference type="RefSeq" id="WP_039137433.1">
    <property type="nucleotide sequence ID" value="NZ_JSVC01000004.1"/>
</dbReference>
<dbReference type="SUPFAM" id="SSF48452">
    <property type="entry name" value="TPR-like"/>
    <property type="match status" value="1"/>
</dbReference>
<dbReference type="STRING" id="1349421.OI18_03975"/>
<dbReference type="AlphaFoldDB" id="A0A0C1L6N3"/>
<dbReference type="PROSITE" id="PS51257">
    <property type="entry name" value="PROKAR_LIPOPROTEIN"/>
    <property type="match status" value="1"/>
</dbReference>